<evidence type="ECO:0000259" key="2">
    <source>
        <dbReference type="Pfam" id="PF05362"/>
    </source>
</evidence>
<name>A0A448WYL5_9PLAT</name>
<dbReference type="GO" id="GO:0005524">
    <property type="term" value="F:ATP binding"/>
    <property type="evidence" value="ECO:0007669"/>
    <property type="project" value="InterPro"/>
</dbReference>
<dbReference type="InterPro" id="IPR008269">
    <property type="entry name" value="Lon_proteolytic"/>
</dbReference>
<dbReference type="GO" id="GO:0004176">
    <property type="term" value="F:ATP-dependent peptidase activity"/>
    <property type="evidence" value="ECO:0007669"/>
    <property type="project" value="InterPro"/>
</dbReference>
<dbReference type="GO" id="GO:0007005">
    <property type="term" value="P:mitochondrion organization"/>
    <property type="evidence" value="ECO:0007669"/>
    <property type="project" value="TreeGrafter"/>
</dbReference>
<dbReference type="Proteomes" id="UP000784294">
    <property type="component" value="Unassembled WGS sequence"/>
</dbReference>
<accession>A0A448WYL5</accession>
<dbReference type="PANTHER" id="PTHR43718">
    <property type="entry name" value="LON PROTEASE"/>
    <property type="match status" value="1"/>
</dbReference>
<dbReference type="Gene3D" id="3.30.230.10">
    <property type="match status" value="1"/>
</dbReference>
<dbReference type="InterPro" id="IPR027065">
    <property type="entry name" value="Lon_Prtase"/>
</dbReference>
<dbReference type="Pfam" id="PF05362">
    <property type="entry name" value="Lon_C"/>
    <property type="match status" value="1"/>
</dbReference>
<proteinExistence type="predicted"/>
<evidence type="ECO:0000313" key="3">
    <source>
        <dbReference type="EMBL" id="VEL23420.1"/>
    </source>
</evidence>
<dbReference type="InterPro" id="IPR014721">
    <property type="entry name" value="Ribsml_uS5_D2-typ_fold_subgr"/>
</dbReference>
<evidence type="ECO:0000313" key="4">
    <source>
        <dbReference type="Proteomes" id="UP000784294"/>
    </source>
</evidence>
<keyword evidence="4" id="KW-1185">Reference proteome</keyword>
<dbReference type="GO" id="GO:0005759">
    <property type="term" value="C:mitochondrial matrix"/>
    <property type="evidence" value="ECO:0007669"/>
    <property type="project" value="TreeGrafter"/>
</dbReference>
<sequence>MVLRKAAYKLINAEVSAPIVIDETNLRDYVGQPMWTSDRLYSTTTPPGIAMGLAWTAMGGSILYIECTNRSPRFSSTNSKTSDSDKKPEDSHKITG</sequence>
<dbReference type="GO" id="GO:0003697">
    <property type="term" value="F:single-stranded DNA binding"/>
    <property type="evidence" value="ECO:0007669"/>
    <property type="project" value="TreeGrafter"/>
</dbReference>
<feature type="region of interest" description="Disordered" evidence="1">
    <location>
        <begin position="71"/>
        <end position="96"/>
    </location>
</feature>
<dbReference type="OrthoDB" id="2411602at2759"/>
<evidence type="ECO:0000256" key="1">
    <source>
        <dbReference type="SAM" id="MobiDB-lite"/>
    </source>
</evidence>
<feature type="compositionally biased region" description="Basic and acidic residues" evidence="1">
    <location>
        <begin position="82"/>
        <end position="96"/>
    </location>
</feature>
<dbReference type="AlphaFoldDB" id="A0A448WYL5"/>
<dbReference type="EMBL" id="CAAALY010061797">
    <property type="protein sequence ID" value="VEL23420.1"/>
    <property type="molecule type" value="Genomic_DNA"/>
</dbReference>
<dbReference type="GO" id="GO:0004252">
    <property type="term" value="F:serine-type endopeptidase activity"/>
    <property type="evidence" value="ECO:0007669"/>
    <property type="project" value="InterPro"/>
</dbReference>
<reference evidence="3" key="1">
    <citation type="submission" date="2018-11" db="EMBL/GenBank/DDBJ databases">
        <authorList>
            <consortium name="Pathogen Informatics"/>
        </authorList>
    </citation>
    <scope>NUCLEOTIDE SEQUENCE</scope>
</reference>
<feature type="domain" description="Lon proteolytic" evidence="2">
    <location>
        <begin position="21"/>
        <end position="69"/>
    </location>
</feature>
<comment type="caution">
    <text evidence="3">The sequence shown here is derived from an EMBL/GenBank/DDBJ whole genome shotgun (WGS) entry which is preliminary data.</text>
</comment>
<protein>
    <recommendedName>
        <fullName evidence="2">Lon proteolytic domain-containing protein</fullName>
    </recommendedName>
</protein>
<organism evidence="3 4">
    <name type="scientific">Protopolystoma xenopodis</name>
    <dbReference type="NCBI Taxonomy" id="117903"/>
    <lineage>
        <taxon>Eukaryota</taxon>
        <taxon>Metazoa</taxon>
        <taxon>Spiralia</taxon>
        <taxon>Lophotrochozoa</taxon>
        <taxon>Platyhelminthes</taxon>
        <taxon>Monogenea</taxon>
        <taxon>Polyopisthocotylea</taxon>
        <taxon>Polystomatidea</taxon>
        <taxon>Polystomatidae</taxon>
        <taxon>Protopolystoma</taxon>
    </lineage>
</organism>
<dbReference type="GO" id="GO:0006515">
    <property type="term" value="P:protein quality control for misfolded or incompletely synthesized proteins"/>
    <property type="evidence" value="ECO:0007669"/>
    <property type="project" value="TreeGrafter"/>
</dbReference>
<dbReference type="GO" id="GO:0051131">
    <property type="term" value="P:chaperone-mediated protein complex assembly"/>
    <property type="evidence" value="ECO:0007669"/>
    <property type="project" value="TreeGrafter"/>
</dbReference>
<dbReference type="PANTHER" id="PTHR43718:SF2">
    <property type="entry name" value="LON PROTEASE HOMOLOG, MITOCHONDRIAL"/>
    <property type="match status" value="1"/>
</dbReference>
<gene>
    <name evidence="3" type="ORF">PXEA_LOCUS16860</name>
</gene>